<reference evidence="5" key="2">
    <citation type="submission" date="2020-03" db="EMBL/GenBank/DDBJ databases">
        <authorList>
            <person name="Fu F.-F."/>
            <person name="Chen J."/>
        </authorList>
    </citation>
    <scope>NUCLEOTIDE SEQUENCE</scope>
    <source>
        <strain evidence="5">Lc1</strain>
    </source>
</reference>
<feature type="transmembrane region" description="Helical" evidence="3">
    <location>
        <begin position="44"/>
        <end position="66"/>
    </location>
</feature>
<feature type="compositionally biased region" description="Basic and acidic residues" evidence="2">
    <location>
        <begin position="1432"/>
        <end position="1441"/>
    </location>
</feature>
<feature type="compositionally biased region" description="Pro residues" evidence="2">
    <location>
        <begin position="1132"/>
        <end position="1142"/>
    </location>
</feature>
<evidence type="ECO:0000256" key="2">
    <source>
        <dbReference type="SAM" id="MobiDB-lite"/>
    </source>
</evidence>
<feature type="compositionally biased region" description="Basic and acidic residues" evidence="2">
    <location>
        <begin position="1283"/>
        <end position="1303"/>
    </location>
</feature>
<feature type="region of interest" description="Disordered" evidence="2">
    <location>
        <begin position="604"/>
        <end position="643"/>
    </location>
</feature>
<feature type="compositionally biased region" description="Basic and acidic residues" evidence="2">
    <location>
        <begin position="1261"/>
        <end position="1274"/>
    </location>
</feature>
<name>A0A8H4FDP1_COLGL</name>
<keyword evidence="3" id="KW-0812">Transmembrane</keyword>
<feature type="compositionally biased region" description="Polar residues" evidence="2">
    <location>
        <begin position="1064"/>
        <end position="1081"/>
    </location>
</feature>
<feature type="compositionally biased region" description="Low complexity" evidence="2">
    <location>
        <begin position="707"/>
        <end position="725"/>
    </location>
</feature>
<dbReference type="InterPro" id="IPR015155">
    <property type="entry name" value="PFU"/>
</dbReference>
<accession>A0A8H4FDP1</accession>
<dbReference type="GeneID" id="69011109"/>
<feature type="compositionally biased region" description="Low complexity" evidence="2">
    <location>
        <begin position="1412"/>
        <end position="1424"/>
    </location>
</feature>
<evidence type="ECO:0000313" key="6">
    <source>
        <dbReference type="Proteomes" id="UP000613401"/>
    </source>
</evidence>
<feature type="coiled-coil region" evidence="1">
    <location>
        <begin position="442"/>
        <end position="512"/>
    </location>
</feature>
<keyword evidence="1" id="KW-0175">Coiled coil</keyword>
<comment type="caution">
    <text evidence="5">The sequence shown here is derived from an EMBL/GenBank/DDBJ whole genome shotgun (WGS) entry which is preliminary data.</text>
</comment>
<keyword evidence="3" id="KW-0472">Membrane</keyword>
<sequence>MGEGMILDPWPMVTKGFLGLSVVMWLVTAIPYTYDFLSALVVDYFWEILMVFLLLHIIPSLAFFFVQVLNPVLRRLTPSLSCSPETAANIQQAAYNYSMLAIIPLFKSFIDGLFKTQKALASGLVTITDYHTVLGKLCASSIIIQDIFRALGGKKPVDILDESDRDNYKKRIDELTENYREMRTERNQWVSKSEKWESNCKALEAKLNEECGRKGVLESLQTNERNEWDTREDLLFGELDRLQKKVDNKVNSWKVQKTILNLENKIAEQQKELEQYKPESNAIQTIKAQLQDKGNQIKALEKQVESQQRLHEWNTKFITKYEGQVRDLQDKLRDEAKRLGLKVREHWSEAEMWNKSHDKQAKKVESLKKEVEKLEGMVGKDQKAENDNMAASNRLLRETNKNLRKIIKPLNIPAELLDVIHKPETPKLVEATLAKRTEDEYARRMNLEKDLLQDQLRADREEFEKEKNEARVEYYDWKRDRASTEQDLSAKLQELGEQNNTLAARENNAQKTIAAKDAEINKLKQYAAYDDKKVATVRDLYSKKSQELEAKNQELEELEKARTNVGAGINQQVQQLSAALSQEKQKNAKLESDLAQDRQAIENEKRHVQQDREAIENEKRQVQEDREKLEKATAAAEQDFNNTKQDIAQREQKVLQMQAEVQAQADQLGKSATQNQSLADVEGREQQLAQWTERLHQQEAQNTADHQQITQHQQEITQKQQEITQQQQEIVQERQAMSEQVQQQVLQQVEQLVQQQMQQLEEQLEERQQALANEREEFDNERERLRKGYQVANDKLNEEKRQLQNGGHDSSEMNKKMAEMIKSHAKQYEEMERLLHAKTMKEANFMKERKKLEGDMARTQRDCDRLRAENRHLRGKTAGDAASKTGSSSSNTAQKPSQPSNNWAVPATIALPGPATPNASSSNTTAQEPSEPPRNWIVPANNAIPGTVAANPGGEAATAQASSGRKSSFGSLFGSSPAQEPAPSPAPDATGDVSMENAEPQNETMADLFGEEFEKEVDRELDAMKGEEEQKKWKKMIETETLKREEACKKMLQSSTFTLNVPINTSTGQATTERQHTSFFQNLPPPPDRKIAQPRGQTSAKQETEETQPSPFFAAFPERKIAKPRRRITQEPAPPPPAPPTPKFGNKKEPGSSSVKTDQPMEGVEEPSEPQTTAAESARPKTARKQPVTSNPDRPKTARKAPVKRPTQWNLDVEIEDGEPPLLMVYHANETPEECARKFLDDNELPLAFLEQLMNFIKKNVNHEEPEPEPVPKDRKIKTPRRRMADRNFMDKESLTPDREPWVRSDPVAQASNQAPATPRHPPPKRAVTQEDAGAYLHRLRELAAGGAYTVRPTFQSRSPKPFTDPFPKEGDPEFGKHPDADYLPPGNDDTEDEDSDQEMQEEDSHAESEFNMNWYSNMNNPNANDEDGDTQEAHSPDAHGPDLFGPNGIDFDAAKDFDIDDEGMFLYKYK</sequence>
<feature type="coiled-coil region" evidence="1">
    <location>
        <begin position="165"/>
        <end position="192"/>
    </location>
</feature>
<feature type="compositionally biased region" description="Acidic residues" evidence="2">
    <location>
        <begin position="1389"/>
        <end position="1402"/>
    </location>
</feature>
<evidence type="ECO:0000313" key="5">
    <source>
        <dbReference type="EMBL" id="KAF3798050.1"/>
    </source>
</evidence>
<feature type="compositionally biased region" description="Polar residues" evidence="2">
    <location>
        <begin position="884"/>
        <end position="903"/>
    </location>
</feature>
<reference evidence="5" key="1">
    <citation type="journal article" date="2020" name="Phytopathology">
        <title>Genome sequence and comparative analysis of Colletotrichum gloeosporioides isolated from Liriodendron leaves.</title>
        <authorList>
            <person name="Fu F.F."/>
            <person name="Hao Z."/>
            <person name="Wang P."/>
            <person name="Lu Y."/>
            <person name="Xue L.J."/>
            <person name="Wei G."/>
            <person name="Tian Y."/>
            <person name="Baishi H."/>
            <person name="Xu H."/>
            <person name="Shi J."/>
            <person name="Cheng T."/>
            <person name="Wang G."/>
            <person name="Yi Y."/>
            <person name="Chen J."/>
        </authorList>
    </citation>
    <scope>NUCLEOTIDE SEQUENCE</scope>
    <source>
        <strain evidence="5">Lc1</strain>
    </source>
</reference>
<dbReference type="EMBL" id="WVTB01000103">
    <property type="protein sequence ID" value="KAF3798050.1"/>
    <property type="molecule type" value="Genomic_DNA"/>
</dbReference>
<feature type="transmembrane region" description="Helical" evidence="3">
    <location>
        <begin position="12"/>
        <end position="32"/>
    </location>
</feature>
<dbReference type="PANTHER" id="PTHR23159:SF31">
    <property type="entry name" value="CENTROSOME-ASSOCIATED PROTEIN CEP250 ISOFORM X1"/>
    <property type="match status" value="1"/>
</dbReference>
<feature type="region of interest" description="Disordered" evidence="2">
    <location>
        <begin position="703"/>
        <end position="725"/>
    </location>
</feature>
<feature type="region of interest" description="Disordered" evidence="2">
    <location>
        <begin position="1064"/>
        <end position="1212"/>
    </location>
</feature>
<dbReference type="InterPro" id="IPR038122">
    <property type="entry name" value="PFU_sf"/>
</dbReference>
<evidence type="ECO:0000259" key="4">
    <source>
        <dbReference type="PROSITE" id="PS51394"/>
    </source>
</evidence>
<dbReference type="PANTHER" id="PTHR23159">
    <property type="entry name" value="CENTROSOMAL PROTEIN 2"/>
    <property type="match status" value="1"/>
</dbReference>
<gene>
    <name evidence="5" type="ORF">GCG54_00003953</name>
</gene>
<feature type="coiled-coil region" evidence="1">
    <location>
        <begin position="259"/>
        <end position="384"/>
    </location>
</feature>
<dbReference type="Proteomes" id="UP000613401">
    <property type="component" value="Unassembled WGS sequence"/>
</dbReference>
<feature type="compositionally biased region" description="Basic and acidic residues" evidence="2">
    <location>
        <begin position="1367"/>
        <end position="1381"/>
    </location>
</feature>
<organism evidence="5 6">
    <name type="scientific">Colletotrichum gloeosporioides</name>
    <name type="common">Anthracnose fungus</name>
    <name type="synonym">Glomerella cingulata</name>
    <dbReference type="NCBI Taxonomy" id="474922"/>
    <lineage>
        <taxon>Eukaryota</taxon>
        <taxon>Fungi</taxon>
        <taxon>Dikarya</taxon>
        <taxon>Ascomycota</taxon>
        <taxon>Pezizomycotina</taxon>
        <taxon>Sordariomycetes</taxon>
        <taxon>Hypocreomycetidae</taxon>
        <taxon>Glomerellales</taxon>
        <taxon>Glomerellaceae</taxon>
        <taxon>Colletotrichum</taxon>
        <taxon>Colletotrichum gloeosporioides species complex</taxon>
    </lineage>
</organism>
<feature type="compositionally biased region" description="Basic and acidic residues" evidence="2">
    <location>
        <begin position="604"/>
        <end position="631"/>
    </location>
</feature>
<dbReference type="RefSeq" id="XP_045257210.1">
    <property type="nucleotide sequence ID" value="XM_045404010.1"/>
</dbReference>
<keyword evidence="3" id="KW-1133">Transmembrane helix</keyword>
<feature type="domain" description="PFU" evidence="4">
    <location>
        <begin position="1171"/>
        <end position="1271"/>
    </location>
</feature>
<feature type="compositionally biased region" description="Polar residues" evidence="2">
    <location>
        <begin position="959"/>
        <end position="974"/>
    </location>
</feature>
<keyword evidence="6" id="KW-1185">Reference proteome</keyword>
<proteinExistence type="predicted"/>
<protein>
    <recommendedName>
        <fullName evidence="4">PFU domain-containing protein</fullName>
    </recommendedName>
</protein>
<feature type="compositionally biased region" description="Polar residues" evidence="2">
    <location>
        <begin position="917"/>
        <end position="928"/>
    </location>
</feature>
<dbReference type="Pfam" id="PF09070">
    <property type="entry name" value="PFU"/>
    <property type="match status" value="1"/>
</dbReference>
<evidence type="ECO:0000256" key="3">
    <source>
        <dbReference type="SAM" id="Phobius"/>
    </source>
</evidence>
<feature type="region of interest" description="Disordered" evidence="2">
    <location>
        <begin position="793"/>
        <end position="813"/>
    </location>
</feature>
<feature type="region of interest" description="Disordered" evidence="2">
    <location>
        <begin position="868"/>
        <end position="1003"/>
    </location>
</feature>
<dbReference type="PROSITE" id="PS51394">
    <property type="entry name" value="PFU"/>
    <property type="match status" value="1"/>
</dbReference>
<evidence type="ECO:0000256" key="1">
    <source>
        <dbReference type="SAM" id="Coils"/>
    </source>
</evidence>
<feature type="region of interest" description="Disordered" evidence="2">
    <location>
        <begin position="1261"/>
        <end position="1452"/>
    </location>
</feature>
<dbReference type="Gene3D" id="3.10.20.870">
    <property type="entry name" value="PFU (PLAA family ubiquitin binding), C-terminal domain"/>
    <property type="match status" value="1"/>
</dbReference>